<comment type="caution">
    <text evidence="19">The sequence shown here is derived from an EMBL/GenBank/DDBJ whole genome shotgun (WGS) entry which is preliminary data.</text>
</comment>
<evidence type="ECO:0000256" key="9">
    <source>
        <dbReference type="ARBA" id="ARBA00023015"/>
    </source>
</evidence>
<evidence type="ECO:0000256" key="3">
    <source>
        <dbReference type="ARBA" id="ARBA00022490"/>
    </source>
</evidence>
<dbReference type="InterPro" id="IPR011006">
    <property type="entry name" value="CheY-like_superfamily"/>
</dbReference>
<evidence type="ECO:0000259" key="17">
    <source>
        <dbReference type="PROSITE" id="PS50045"/>
    </source>
</evidence>
<dbReference type="FunFam" id="3.40.50.300:FF:000006">
    <property type="entry name" value="DNA-binding transcriptional regulator NtrC"/>
    <property type="match status" value="1"/>
</dbReference>
<dbReference type="GO" id="GO:0005524">
    <property type="term" value="F:ATP binding"/>
    <property type="evidence" value="ECO:0007669"/>
    <property type="project" value="UniProtKB-KW"/>
</dbReference>
<dbReference type="Gene3D" id="3.40.50.2300">
    <property type="match status" value="1"/>
</dbReference>
<evidence type="ECO:0000256" key="6">
    <source>
        <dbReference type="ARBA" id="ARBA00022741"/>
    </source>
</evidence>
<dbReference type="GO" id="GO:0005737">
    <property type="term" value="C:cytoplasm"/>
    <property type="evidence" value="ECO:0007669"/>
    <property type="project" value="UniProtKB-SubCell"/>
</dbReference>
<evidence type="ECO:0000256" key="15">
    <source>
        <dbReference type="ARBA" id="ARBA00031910"/>
    </source>
</evidence>
<feature type="domain" description="Sigma-54 factor interaction" evidence="17">
    <location>
        <begin position="138"/>
        <end position="363"/>
    </location>
</feature>
<keyword evidence="6" id="KW-0547">Nucleotide-binding</keyword>
<evidence type="ECO:0000259" key="18">
    <source>
        <dbReference type="PROSITE" id="PS50110"/>
    </source>
</evidence>
<protein>
    <recommendedName>
        <fullName evidence="2">DNA-binding transcriptional regulator NtrC</fullName>
    </recommendedName>
    <alternativeName>
        <fullName evidence="14">Nitrogen regulation protein NR(I)</fullName>
    </alternativeName>
    <alternativeName>
        <fullName evidence="15">Nitrogen regulator I</fullName>
    </alternativeName>
</protein>
<dbReference type="RefSeq" id="WP_105359959.1">
    <property type="nucleotide sequence ID" value="NZ_PUIB01000029.1"/>
</dbReference>
<dbReference type="Pfam" id="PF00158">
    <property type="entry name" value="Sigma54_activat"/>
    <property type="match status" value="1"/>
</dbReference>
<evidence type="ECO:0000256" key="4">
    <source>
        <dbReference type="ARBA" id="ARBA00022491"/>
    </source>
</evidence>
<evidence type="ECO:0000256" key="12">
    <source>
        <dbReference type="ARBA" id="ARBA00023163"/>
    </source>
</evidence>
<keyword evidence="9" id="KW-0805">Transcription regulation</keyword>
<evidence type="ECO:0000256" key="13">
    <source>
        <dbReference type="ARBA" id="ARBA00023231"/>
    </source>
</evidence>
<dbReference type="InterPro" id="IPR025943">
    <property type="entry name" value="Sigma_54_int_dom_ATP-bd_2"/>
</dbReference>
<evidence type="ECO:0000256" key="1">
    <source>
        <dbReference type="ARBA" id="ARBA00004496"/>
    </source>
</evidence>
<dbReference type="Gene3D" id="3.40.50.300">
    <property type="entry name" value="P-loop containing nucleotide triphosphate hydrolases"/>
    <property type="match status" value="1"/>
</dbReference>
<keyword evidence="7" id="KW-0067">ATP-binding</keyword>
<evidence type="ECO:0000256" key="5">
    <source>
        <dbReference type="ARBA" id="ARBA00022553"/>
    </source>
</evidence>
<evidence type="ECO:0000256" key="11">
    <source>
        <dbReference type="ARBA" id="ARBA00023159"/>
    </source>
</evidence>
<evidence type="ECO:0000313" key="19">
    <source>
        <dbReference type="EMBL" id="PQO26823.1"/>
    </source>
</evidence>
<dbReference type="SUPFAM" id="SSF52540">
    <property type="entry name" value="P-loop containing nucleoside triphosphate hydrolases"/>
    <property type="match status" value="1"/>
</dbReference>
<keyword evidence="8" id="KW-0902">Two-component regulatory system</keyword>
<evidence type="ECO:0000256" key="16">
    <source>
        <dbReference type="PROSITE-ProRule" id="PRU00169"/>
    </source>
</evidence>
<gene>
    <name evidence="19" type="ORF">C5Y98_29050</name>
</gene>
<dbReference type="Pfam" id="PF02954">
    <property type="entry name" value="HTH_8"/>
    <property type="match status" value="1"/>
</dbReference>
<dbReference type="PROSITE" id="PS00676">
    <property type="entry name" value="SIGMA54_INTERACT_2"/>
    <property type="match status" value="1"/>
</dbReference>
<dbReference type="PANTHER" id="PTHR32071">
    <property type="entry name" value="TRANSCRIPTIONAL REGULATORY PROTEIN"/>
    <property type="match status" value="1"/>
</dbReference>
<reference evidence="19 20" key="1">
    <citation type="submission" date="2018-02" db="EMBL/GenBank/DDBJ databases">
        <title>Comparative genomes isolates from brazilian mangrove.</title>
        <authorList>
            <person name="Araujo J.E."/>
            <person name="Taketani R.G."/>
            <person name="Silva M.C.P."/>
            <person name="Loureco M.V."/>
            <person name="Andreote F.D."/>
        </authorList>
    </citation>
    <scope>NUCLEOTIDE SEQUENCE [LARGE SCALE GENOMIC DNA]</scope>
    <source>
        <strain evidence="19 20">NAP PRIS-MGV</strain>
    </source>
</reference>
<keyword evidence="3" id="KW-0963">Cytoplasm</keyword>
<keyword evidence="4" id="KW-0678">Repressor</keyword>
<dbReference type="InterPro" id="IPR003593">
    <property type="entry name" value="AAA+_ATPase"/>
</dbReference>
<comment type="subcellular location">
    <subcellularLocation>
        <location evidence="1">Cytoplasm</location>
    </subcellularLocation>
</comment>
<dbReference type="PRINTS" id="PR01590">
    <property type="entry name" value="HTHFIS"/>
</dbReference>
<dbReference type="InterPro" id="IPR002197">
    <property type="entry name" value="HTH_Fis"/>
</dbReference>
<evidence type="ECO:0000313" key="20">
    <source>
        <dbReference type="Proteomes" id="UP000239388"/>
    </source>
</evidence>
<keyword evidence="12" id="KW-0804">Transcription</keyword>
<evidence type="ECO:0000256" key="2">
    <source>
        <dbReference type="ARBA" id="ARBA00019059"/>
    </source>
</evidence>
<dbReference type="PANTHER" id="PTHR32071:SF95">
    <property type="entry name" value="DNA-BINDING TRANSCRIPTIONAL REGULATOR NTRC"/>
    <property type="match status" value="1"/>
</dbReference>
<keyword evidence="5 16" id="KW-0597">Phosphoprotein</keyword>
<dbReference type="Proteomes" id="UP000239388">
    <property type="component" value="Unassembled WGS sequence"/>
</dbReference>
<dbReference type="GO" id="GO:0000160">
    <property type="term" value="P:phosphorelay signal transduction system"/>
    <property type="evidence" value="ECO:0007669"/>
    <property type="project" value="UniProtKB-KW"/>
</dbReference>
<dbReference type="InterPro" id="IPR001789">
    <property type="entry name" value="Sig_transdc_resp-reg_receiver"/>
</dbReference>
<proteinExistence type="predicted"/>
<dbReference type="SMART" id="SM00382">
    <property type="entry name" value="AAA"/>
    <property type="match status" value="1"/>
</dbReference>
<dbReference type="GO" id="GO:0006355">
    <property type="term" value="P:regulation of DNA-templated transcription"/>
    <property type="evidence" value="ECO:0007669"/>
    <property type="project" value="InterPro"/>
</dbReference>
<dbReference type="GO" id="GO:0043565">
    <property type="term" value="F:sequence-specific DNA binding"/>
    <property type="evidence" value="ECO:0007669"/>
    <property type="project" value="InterPro"/>
</dbReference>
<dbReference type="InterPro" id="IPR009057">
    <property type="entry name" value="Homeodomain-like_sf"/>
</dbReference>
<dbReference type="SUPFAM" id="SSF52172">
    <property type="entry name" value="CheY-like"/>
    <property type="match status" value="1"/>
</dbReference>
<dbReference type="PROSITE" id="PS50045">
    <property type="entry name" value="SIGMA54_INTERACT_4"/>
    <property type="match status" value="1"/>
</dbReference>
<dbReference type="InterPro" id="IPR058031">
    <property type="entry name" value="AAA_lid_NorR"/>
</dbReference>
<evidence type="ECO:0000256" key="8">
    <source>
        <dbReference type="ARBA" id="ARBA00023012"/>
    </source>
</evidence>
<evidence type="ECO:0000256" key="10">
    <source>
        <dbReference type="ARBA" id="ARBA00023125"/>
    </source>
</evidence>
<organism evidence="19 20">
    <name type="scientific">Blastopirellula marina</name>
    <dbReference type="NCBI Taxonomy" id="124"/>
    <lineage>
        <taxon>Bacteria</taxon>
        <taxon>Pseudomonadati</taxon>
        <taxon>Planctomycetota</taxon>
        <taxon>Planctomycetia</taxon>
        <taxon>Pirellulales</taxon>
        <taxon>Pirellulaceae</taxon>
        <taxon>Blastopirellula</taxon>
    </lineage>
</organism>
<dbReference type="Pfam" id="PF00072">
    <property type="entry name" value="Response_reg"/>
    <property type="match status" value="1"/>
</dbReference>
<dbReference type="InterPro" id="IPR027417">
    <property type="entry name" value="P-loop_NTPase"/>
</dbReference>
<dbReference type="FunFam" id="3.40.50.2300:FF:000018">
    <property type="entry name" value="DNA-binding transcriptional regulator NtrC"/>
    <property type="match status" value="1"/>
</dbReference>
<dbReference type="CDD" id="cd00009">
    <property type="entry name" value="AAA"/>
    <property type="match status" value="1"/>
</dbReference>
<dbReference type="OrthoDB" id="7476585at2"/>
<dbReference type="EMBL" id="PUIB01000029">
    <property type="protein sequence ID" value="PQO26823.1"/>
    <property type="molecule type" value="Genomic_DNA"/>
</dbReference>
<sequence length="461" mass="49004">MAEVLIVDDEPSVCWAVSSLAEAKGHHAEVAASAEEALQKLNTYQPAAIVLDVRLPGMSGLEAIDAIRQASQNAPIILITAFGDLETAVAAVRSGAFEYIVKPFDAATITGALERALTPRETSLDVAPPEAPLSPDGMVGKSPSIQAVFKKIAQAAAADACVLIEGESGSGKELAARAIHQHSARSSGPFIAVNLASLSPSLVESELFGHTRGAFTDAHDAKPGYLQLANGGTLFLDEVADIPAAAQVKLLRALEHGEVTPVGGGQPVATRFRVVSATHRHLLGQVESGEFRHDLYFRLSAFRLQLPPLRERVDDIPELARYFLSQLGSDGAAITSAALTELKRRPWYGNVRELRNALEHAQIVSMGDAIRVEHLPAAAPPLNSSGPVDLAEMVRSWAQQQLGSGDSIDDLHARLLALVEPPLIQAALEKHQGQFVAAAKTLGMHRTTVKKKADEYGLSSD</sequence>
<feature type="domain" description="Response regulatory" evidence="18">
    <location>
        <begin position="3"/>
        <end position="117"/>
    </location>
</feature>
<dbReference type="PROSITE" id="PS50110">
    <property type="entry name" value="RESPONSE_REGULATORY"/>
    <property type="match status" value="1"/>
</dbReference>
<keyword evidence="13" id="KW-0535">Nitrogen fixation</keyword>
<dbReference type="InterPro" id="IPR002078">
    <property type="entry name" value="Sigma_54_int"/>
</dbReference>
<keyword evidence="11" id="KW-0010">Activator</keyword>
<dbReference type="Pfam" id="PF25601">
    <property type="entry name" value="AAA_lid_14"/>
    <property type="match status" value="1"/>
</dbReference>
<accession>A0A2S8F3V9</accession>
<dbReference type="Gene3D" id="1.10.8.60">
    <property type="match status" value="1"/>
</dbReference>
<evidence type="ECO:0000256" key="14">
    <source>
        <dbReference type="ARBA" id="ARBA00029881"/>
    </source>
</evidence>
<dbReference type="SMART" id="SM00448">
    <property type="entry name" value="REC"/>
    <property type="match status" value="1"/>
</dbReference>
<dbReference type="SUPFAM" id="SSF46689">
    <property type="entry name" value="Homeodomain-like"/>
    <property type="match status" value="1"/>
</dbReference>
<dbReference type="Gene3D" id="1.10.10.60">
    <property type="entry name" value="Homeodomain-like"/>
    <property type="match status" value="1"/>
</dbReference>
<name>A0A2S8F3V9_9BACT</name>
<keyword evidence="10" id="KW-0238">DNA-binding</keyword>
<feature type="modified residue" description="4-aspartylphosphate" evidence="16">
    <location>
        <position position="52"/>
    </location>
</feature>
<evidence type="ECO:0000256" key="7">
    <source>
        <dbReference type="ARBA" id="ARBA00022840"/>
    </source>
</evidence>
<dbReference type="AlphaFoldDB" id="A0A2S8F3V9"/>